<organism evidence="3 4">
    <name type="scientific">Holothuria leucospilota</name>
    <name type="common">Black long sea cucumber</name>
    <name type="synonym">Mertensiothuria leucospilota</name>
    <dbReference type="NCBI Taxonomy" id="206669"/>
    <lineage>
        <taxon>Eukaryota</taxon>
        <taxon>Metazoa</taxon>
        <taxon>Echinodermata</taxon>
        <taxon>Eleutherozoa</taxon>
        <taxon>Echinozoa</taxon>
        <taxon>Holothuroidea</taxon>
        <taxon>Aspidochirotacea</taxon>
        <taxon>Aspidochirotida</taxon>
        <taxon>Holothuriidae</taxon>
        <taxon>Holothuria</taxon>
    </lineage>
</organism>
<gene>
    <name evidence="3" type="ORF">HOLleu_11090</name>
</gene>
<reference evidence="3" key="1">
    <citation type="submission" date="2021-10" db="EMBL/GenBank/DDBJ databases">
        <title>Tropical sea cucumber genome reveals ecological adaptation and Cuvierian tubules defense mechanism.</title>
        <authorList>
            <person name="Chen T."/>
        </authorList>
    </citation>
    <scope>NUCLEOTIDE SEQUENCE</scope>
    <source>
        <strain evidence="3">Nanhai2018</strain>
        <tissue evidence="3">Muscle</tissue>
    </source>
</reference>
<protein>
    <recommendedName>
        <fullName evidence="5">Ig-like domain-containing protein</fullName>
    </recommendedName>
</protein>
<feature type="transmembrane region" description="Helical" evidence="1">
    <location>
        <begin position="262"/>
        <end position="283"/>
    </location>
</feature>
<keyword evidence="4" id="KW-1185">Reference proteome</keyword>
<keyword evidence="1" id="KW-1133">Transmembrane helix</keyword>
<feature type="signal peptide" evidence="2">
    <location>
        <begin position="1"/>
        <end position="20"/>
    </location>
</feature>
<evidence type="ECO:0000313" key="3">
    <source>
        <dbReference type="EMBL" id="KAJ8043820.1"/>
    </source>
</evidence>
<sequence length="322" mass="35875">MTVPLSVAFLILSLLPLLHGSQDLICDSPQYLELGQMGTIRCSVRDSLYAVYWYNNTNSDVESPLLTFQNSAKNGAGYLSREFDISSKGSLIIKNVSLQHNHVFRVIVYLDNESSRTAIDIDVIVTVPPNPYHLTVDGCEDYKDCVLGVEPQGILTCIAKGVRPQIQMEWIIADKSSPKSLMTFTNHELTVKSKGDTFDVSITSNYLVLPSVSPQWVTAECRASGEYYSLFDLTTKVNLLFPLAPTEERVTTVDLNTDHLTFILHVKLACIAILAFILCILCTNHEGRLGRRISELGLVSCQRKAPETGDINEELQRFPTEI</sequence>
<dbReference type="InterPro" id="IPR036179">
    <property type="entry name" value="Ig-like_dom_sf"/>
</dbReference>
<keyword evidence="1" id="KW-0472">Membrane</keyword>
<dbReference type="Proteomes" id="UP001152320">
    <property type="component" value="Chromosome 4"/>
</dbReference>
<dbReference type="EMBL" id="JAIZAY010000004">
    <property type="protein sequence ID" value="KAJ8043820.1"/>
    <property type="molecule type" value="Genomic_DNA"/>
</dbReference>
<evidence type="ECO:0000313" key="4">
    <source>
        <dbReference type="Proteomes" id="UP001152320"/>
    </source>
</evidence>
<evidence type="ECO:0008006" key="5">
    <source>
        <dbReference type="Google" id="ProtNLM"/>
    </source>
</evidence>
<proteinExistence type="predicted"/>
<dbReference type="AlphaFoldDB" id="A0A9Q1CFQ5"/>
<keyword evidence="2" id="KW-0732">Signal</keyword>
<dbReference type="SUPFAM" id="SSF48726">
    <property type="entry name" value="Immunoglobulin"/>
    <property type="match status" value="1"/>
</dbReference>
<name>A0A9Q1CFQ5_HOLLE</name>
<accession>A0A9Q1CFQ5</accession>
<feature type="chain" id="PRO_5040171683" description="Ig-like domain-containing protein" evidence="2">
    <location>
        <begin position="21"/>
        <end position="322"/>
    </location>
</feature>
<evidence type="ECO:0000256" key="2">
    <source>
        <dbReference type="SAM" id="SignalP"/>
    </source>
</evidence>
<evidence type="ECO:0000256" key="1">
    <source>
        <dbReference type="SAM" id="Phobius"/>
    </source>
</evidence>
<dbReference type="InterPro" id="IPR013783">
    <property type="entry name" value="Ig-like_fold"/>
</dbReference>
<keyword evidence="1" id="KW-0812">Transmembrane</keyword>
<dbReference type="OrthoDB" id="8901134at2759"/>
<dbReference type="Gene3D" id="2.60.40.10">
    <property type="entry name" value="Immunoglobulins"/>
    <property type="match status" value="1"/>
</dbReference>
<comment type="caution">
    <text evidence="3">The sequence shown here is derived from an EMBL/GenBank/DDBJ whole genome shotgun (WGS) entry which is preliminary data.</text>
</comment>